<dbReference type="PATRIC" id="fig|480.237.peg.1023"/>
<name>A0A198US52_MORCA</name>
<evidence type="ECO:0000256" key="2">
    <source>
        <dbReference type="ARBA" id="ARBA00022908"/>
    </source>
</evidence>
<dbReference type="Pfam" id="PF13356">
    <property type="entry name" value="Arm-DNA-bind_3"/>
    <property type="match status" value="1"/>
</dbReference>
<dbReference type="InterPro" id="IPR010998">
    <property type="entry name" value="Integrase_recombinase_N"/>
</dbReference>
<dbReference type="PROSITE" id="PS51900">
    <property type="entry name" value="CB"/>
    <property type="match status" value="1"/>
</dbReference>
<evidence type="ECO:0000259" key="6">
    <source>
        <dbReference type="PROSITE" id="PS51898"/>
    </source>
</evidence>
<dbReference type="RefSeq" id="WP_064609854.1">
    <property type="nucleotide sequence ID" value="NZ_LXHB01000015.1"/>
</dbReference>
<dbReference type="GO" id="GO:0015074">
    <property type="term" value="P:DNA integration"/>
    <property type="evidence" value="ECO:0007669"/>
    <property type="project" value="UniProtKB-KW"/>
</dbReference>
<keyword evidence="9" id="KW-1185">Reference proteome</keyword>
<dbReference type="GO" id="GO:0006310">
    <property type="term" value="P:DNA recombination"/>
    <property type="evidence" value="ECO:0007669"/>
    <property type="project" value="UniProtKB-KW"/>
</dbReference>
<dbReference type="PANTHER" id="PTHR30629">
    <property type="entry name" value="PROPHAGE INTEGRASE"/>
    <property type="match status" value="1"/>
</dbReference>
<gene>
    <name evidence="8" type="ORF">AO384_0359</name>
</gene>
<protein>
    <submittedName>
        <fullName evidence="8">Integrase</fullName>
    </submittedName>
</protein>
<dbReference type="Gene3D" id="3.30.160.390">
    <property type="entry name" value="Integrase, DNA-binding domain"/>
    <property type="match status" value="1"/>
</dbReference>
<accession>A0A198US52</accession>
<dbReference type="InterPro" id="IPR025166">
    <property type="entry name" value="Integrase_DNA_bind_dom"/>
</dbReference>
<evidence type="ECO:0000313" key="8">
    <source>
        <dbReference type="EMBL" id="OAU98112.1"/>
    </source>
</evidence>
<evidence type="ECO:0000256" key="3">
    <source>
        <dbReference type="ARBA" id="ARBA00023125"/>
    </source>
</evidence>
<dbReference type="InterPro" id="IPR044068">
    <property type="entry name" value="CB"/>
</dbReference>
<dbReference type="InterPro" id="IPR053876">
    <property type="entry name" value="Phage_int_M"/>
</dbReference>
<dbReference type="PANTHER" id="PTHR30629:SF2">
    <property type="entry name" value="PROPHAGE INTEGRASE INTS-RELATED"/>
    <property type="match status" value="1"/>
</dbReference>
<organism evidence="8 9">
    <name type="scientific">Moraxella catarrhalis</name>
    <name type="common">Branhamella catarrhalis</name>
    <dbReference type="NCBI Taxonomy" id="480"/>
    <lineage>
        <taxon>Bacteria</taxon>
        <taxon>Pseudomonadati</taxon>
        <taxon>Pseudomonadota</taxon>
        <taxon>Gammaproteobacteria</taxon>
        <taxon>Moraxellales</taxon>
        <taxon>Moraxellaceae</taxon>
        <taxon>Moraxella</taxon>
    </lineage>
</organism>
<comment type="similarity">
    <text evidence="1">Belongs to the 'phage' integrase family.</text>
</comment>
<dbReference type="InterPro" id="IPR038488">
    <property type="entry name" value="Integrase_DNA-bd_sf"/>
</dbReference>
<dbReference type="InterPro" id="IPR002104">
    <property type="entry name" value="Integrase_catalytic"/>
</dbReference>
<evidence type="ECO:0000256" key="5">
    <source>
        <dbReference type="PROSITE-ProRule" id="PRU01248"/>
    </source>
</evidence>
<dbReference type="PROSITE" id="PS51898">
    <property type="entry name" value="TYR_RECOMBINASE"/>
    <property type="match status" value="1"/>
</dbReference>
<evidence type="ECO:0000256" key="1">
    <source>
        <dbReference type="ARBA" id="ARBA00008857"/>
    </source>
</evidence>
<keyword evidence="3 5" id="KW-0238">DNA-binding</keyword>
<dbReference type="Gene3D" id="1.10.150.130">
    <property type="match status" value="1"/>
</dbReference>
<dbReference type="Pfam" id="PF22022">
    <property type="entry name" value="Phage_int_M"/>
    <property type="match status" value="1"/>
</dbReference>
<dbReference type="EMBL" id="LXHC01000004">
    <property type="protein sequence ID" value="OAU98112.1"/>
    <property type="molecule type" value="Genomic_DNA"/>
</dbReference>
<keyword evidence="4" id="KW-0233">DNA recombination</keyword>
<evidence type="ECO:0000313" key="9">
    <source>
        <dbReference type="Proteomes" id="UP000078228"/>
    </source>
</evidence>
<dbReference type="GO" id="GO:0003677">
    <property type="term" value="F:DNA binding"/>
    <property type="evidence" value="ECO:0007669"/>
    <property type="project" value="UniProtKB-UniRule"/>
</dbReference>
<reference evidence="8 9" key="1">
    <citation type="journal article" date="2016" name="Genome Biol. Evol.">
        <title>Comparative Genomic Analyses of the Moraxella catarrhalis Serosensitive and Seroresistant Lineages Demonstrate Their Independent Evolution.</title>
        <authorList>
            <person name="Earl J.P."/>
            <person name="de Vries S.P."/>
            <person name="Ahmed A."/>
            <person name="Powell E."/>
            <person name="Schultz M.P."/>
            <person name="Hermans P.W."/>
            <person name="Hill D.J."/>
            <person name="Zhou Z."/>
            <person name="Constantinidou C.I."/>
            <person name="Hu F.Z."/>
            <person name="Bootsma H.J."/>
            <person name="Ehrlich G.D."/>
        </authorList>
    </citation>
    <scope>NUCLEOTIDE SEQUENCE [LARGE SCALE GENOMIC DNA]</scope>
    <source>
        <strain evidence="8 9">Z7542</strain>
    </source>
</reference>
<dbReference type="InterPro" id="IPR013762">
    <property type="entry name" value="Integrase-like_cat_sf"/>
</dbReference>
<dbReference type="InterPro" id="IPR011010">
    <property type="entry name" value="DNA_brk_join_enz"/>
</dbReference>
<evidence type="ECO:0000256" key="4">
    <source>
        <dbReference type="ARBA" id="ARBA00023172"/>
    </source>
</evidence>
<dbReference type="Pfam" id="PF00589">
    <property type="entry name" value="Phage_integrase"/>
    <property type="match status" value="1"/>
</dbReference>
<proteinExistence type="inferred from homology"/>
<dbReference type="Gene3D" id="1.10.443.10">
    <property type="entry name" value="Intergrase catalytic core"/>
    <property type="match status" value="1"/>
</dbReference>
<feature type="domain" description="Tyr recombinase" evidence="6">
    <location>
        <begin position="215"/>
        <end position="395"/>
    </location>
</feature>
<sequence length="411" mass="47257">MKRTSIKKRPLSDTVIANLEPELKEYSEKDSKGLYLFVKPTGAKSWKMRYKDAKGKWRWHGLGAYPAVTGAMARKLVQEKFADLALGLDELTAIPAPPTAQTFKSVALEWYNEPSIQKLDDGTKSKYLSLLEKHIFPIMGKKAIGDISRQVWLTFFRKLQETPNPQTGKPIIETANRALQVCSRIYRFALTQELAGVEFNPLEHLHERLEKHEPKQLAHVSEQDLHKLLLDIKTIPSEITRLGVQLLSHLFLRPNEVLDGEWAEIDFNKGIWEIPAHRMKKRRPHVVPLSKQALALLQQLHSLTGFDTHLFPNRAKDRKNAHQRFRMALNRLGYHGVQTLHGFRHVASTKLNNYTDENDKKFDGRVIEFALAHKVQGVAGVYNKAEYLHDRKSINQWYSDWLDGLVKANDN</sequence>
<dbReference type="AlphaFoldDB" id="A0A198US52"/>
<dbReference type="Proteomes" id="UP000078228">
    <property type="component" value="Unassembled WGS sequence"/>
</dbReference>
<feature type="domain" description="Core-binding (CB)" evidence="7">
    <location>
        <begin position="101"/>
        <end position="190"/>
    </location>
</feature>
<evidence type="ECO:0000259" key="7">
    <source>
        <dbReference type="PROSITE" id="PS51900"/>
    </source>
</evidence>
<dbReference type="InterPro" id="IPR050808">
    <property type="entry name" value="Phage_Integrase"/>
</dbReference>
<dbReference type="CDD" id="cd00801">
    <property type="entry name" value="INT_P4_C"/>
    <property type="match status" value="1"/>
</dbReference>
<dbReference type="OrthoDB" id="9795573at2"/>
<dbReference type="SUPFAM" id="SSF56349">
    <property type="entry name" value="DNA breaking-rejoining enzymes"/>
    <property type="match status" value="1"/>
</dbReference>
<comment type="caution">
    <text evidence="8">The sequence shown here is derived from an EMBL/GenBank/DDBJ whole genome shotgun (WGS) entry which is preliminary data.</text>
</comment>
<keyword evidence="2" id="KW-0229">DNA integration</keyword>